<accession>A0A7V3N4F9</accession>
<comment type="caution">
    <text evidence="1">The sequence shown here is derived from an EMBL/GenBank/DDBJ whole genome shotgun (WGS) entry which is preliminary data.</text>
</comment>
<gene>
    <name evidence="1" type="ORF">ENV41_02545</name>
</gene>
<organism evidence="1">
    <name type="scientific">candidate division CPR3 bacterium</name>
    <dbReference type="NCBI Taxonomy" id="2268181"/>
    <lineage>
        <taxon>Bacteria</taxon>
        <taxon>Bacteria division CPR3</taxon>
    </lineage>
</organism>
<proteinExistence type="predicted"/>
<dbReference type="EMBL" id="DTGG01000080">
    <property type="protein sequence ID" value="HFZ08996.1"/>
    <property type="molecule type" value="Genomic_DNA"/>
</dbReference>
<protein>
    <submittedName>
        <fullName evidence="1">Uncharacterized protein</fullName>
    </submittedName>
</protein>
<sequence length="75" mass="8700">MHELVSDGTNDIKLNSEDKSEGALYFGLNRSGCIENIEIRIKIMMRYRENLEIKGRIIDRKDTFVIAIRSSKKIL</sequence>
<name>A0A7V3N4F9_UNCC3</name>
<dbReference type="AlphaFoldDB" id="A0A7V3N4F9"/>
<reference evidence="1" key="1">
    <citation type="journal article" date="2020" name="mSystems">
        <title>Genome- and Community-Level Interaction Insights into Carbon Utilization and Element Cycling Functions of Hydrothermarchaeota in Hydrothermal Sediment.</title>
        <authorList>
            <person name="Zhou Z."/>
            <person name="Liu Y."/>
            <person name="Xu W."/>
            <person name="Pan J."/>
            <person name="Luo Z.H."/>
            <person name="Li M."/>
        </authorList>
    </citation>
    <scope>NUCLEOTIDE SEQUENCE [LARGE SCALE GENOMIC DNA]</scope>
    <source>
        <strain evidence="1">SpSt-757</strain>
    </source>
</reference>
<evidence type="ECO:0000313" key="1">
    <source>
        <dbReference type="EMBL" id="HFZ08996.1"/>
    </source>
</evidence>